<protein>
    <recommendedName>
        <fullName evidence="5">BZIP domain-containing protein</fullName>
    </recommendedName>
</protein>
<organism evidence="6">
    <name type="scientific">Bionectria ochroleuca</name>
    <name type="common">Gliocladium roseum</name>
    <dbReference type="NCBI Taxonomy" id="29856"/>
    <lineage>
        <taxon>Eukaryota</taxon>
        <taxon>Fungi</taxon>
        <taxon>Dikarya</taxon>
        <taxon>Ascomycota</taxon>
        <taxon>Pezizomycotina</taxon>
        <taxon>Sordariomycetes</taxon>
        <taxon>Hypocreomycetidae</taxon>
        <taxon>Hypocreales</taxon>
        <taxon>Bionectriaceae</taxon>
        <taxon>Clonostachys</taxon>
    </lineage>
</organism>
<dbReference type="AlphaFoldDB" id="A0A0B7K1B0"/>
<dbReference type="CDD" id="cd14688">
    <property type="entry name" value="bZIP_YAP"/>
    <property type="match status" value="1"/>
</dbReference>
<dbReference type="GO" id="GO:0090575">
    <property type="term" value="C:RNA polymerase II transcription regulator complex"/>
    <property type="evidence" value="ECO:0007669"/>
    <property type="project" value="TreeGrafter"/>
</dbReference>
<dbReference type="Gene3D" id="1.20.5.170">
    <property type="match status" value="1"/>
</dbReference>
<dbReference type="SMART" id="SM00338">
    <property type="entry name" value="BRLZ"/>
    <property type="match status" value="1"/>
</dbReference>
<dbReference type="GO" id="GO:0001228">
    <property type="term" value="F:DNA-binding transcription activator activity, RNA polymerase II-specific"/>
    <property type="evidence" value="ECO:0007669"/>
    <property type="project" value="TreeGrafter"/>
</dbReference>
<reference evidence="6" key="1">
    <citation type="submission" date="2015-01" db="EMBL/GenBank/DDBJ databases">
        <authorList>
            <person name="Durling Mikael"/>
        </authorList>
    </citation>
    <scope>NUCLEOTIDE SEQUENCE</scope>
</reference>
<dbReference type="EMBL" id="CDPU01000013">
    <property type="protein sequence ID" value="CEO49322.1"/>
    <property type="molecule type" value="Genomic_DNA"/>
</dbReference>
<feature type="compositionally biased region" description="Basic residues" evidence="4">
    <location>
        <begin position="24"/>
        <end position="34"/>
    </location>
</feature>
<proteinExistence type="predicted"/>
<evidence type="ECO:0000256" key="3">
    <source>
        <dbReference type="SAM" id="Coils"/>
    </source>
</evidence>
<dbReference type="Pfam" id="PF11905">
    <property type="entry name" value="DUF3425"/>
    <property type="match status" value="1"/>
</dbReference>
<dbReference type="PROSITE" id="PS00036">
    <property type="entry name" value="BZIP_BASIC"/>
    <property type="match status" value="1"/>
</dbReference>
<dbReference type="InterPro" id="IPR046347">
    <property type="entry name" value="bZIP_sf"/>
</dbReference>
<feature type="domain" description="BZIP" evidence="5">
    <location>
        <begin position="22"/>
        <end position="37"/>
    </location>
</feature>
<dbReference type="PANTHER" id="PTHR40621">
    <property type="entry name" value="TRANSCRIPTION FACTOR KAPC-RELATED"/>
    <property type="match status" value="1"/>
</dbReference>
<dbReference type="SUPFAM" id="SSF57959">
    <property type="entry name" value="Leucine zipper domain"/>
    <property type="match status" value="1"/>
</dbReference>
<evidence type="ECO:0000313" key="6">
    <source>
        <dbReference type="EMBL" id="CEO49322.1"/>
    </source>
</evidence>
<feature type="coiled-coil region" evidence="3">
    <location>
        <begin position="60"/>
        <end position="94"/>
    </location>
</feature>
<evidence type="ECO:0000259" key="5">
    <source>
        <dbReference type="PROSITE" id="PS00036"/>
    </source>
</evidence>
<gene>
    <name evidence="6" type="ORF">BN869_000005379_1</name>
</gene>
<keyword evidence="2" id="KW-0539">Nucleus</keyword>
<dbReference type="InterPro" id="IPR021833">
    <property type="entry name" value="DUF3425"/>
</dbReference>
<feature type="region of interest" description="Disordered" evidence="4">
    <location>
        <begin position="1"/>
        <end position="34"/>
    </location>
</feature>
<comment type="subcellular location">
    <subcellularLocation>
        <location evidence="1">Nucleus</location>
    </subcellularLocation>
</comment>
<dbReference type="GO" id="GO:0000976">
    <property type="term" value="F:transcription cis-regulatory region binding"/>
    <property type="evidence" value="ECO:0007669"/>
    <property type="project" value="InterPro"/>
</dbReference>
<dbReference type="InterPro" id="IPR004827">
    <property type="entry name" value="bZIP"/>
</dbReference>
<accession>A0A0B7K1B0</accession>
<evidence type="ECO:0000256" key="4">
    <source>
        <dbReference type="SAM" id="MobiDB-lite"/>
    </source>
</evidence>
<evidence type="ECO:0000256" key="2">
    <source>
        <dbReference type="ARBA" id="ARBA00023242"/>
    </source>
</evidence>
<dbReference type="InterPro" id="IPR050936">
    <property type="entry name" value="AP-1-like"/>
</dbReference>
<keyword evidence="3" id="KW-0175">Coiled coil</keyword>
<evidence type="ECO:0000256" key="1">
    <source>
        <dbReference type="ARBA" id="ARBA00004123"/>
    </source>
</evidence>
<name>A0A0B7K1B0_BIOOC</name>
<dbReference type="PANTHER" id="PTHR40621:SF6">
    <property type="entry name" value="AP-1-LIKE TRANSCRIPTION FACTOR YAP1-RELATED"/>
    <property type="match status" value="1"/>
</dbReference>
<sequence length="528" mass="59333">MAKPTKRGSPTQAESDVDRDERKKIRNRLSQRAFRRRRAEHLRELESRANASDQPDGDRVVVLEQENRRLRAHITQLQSQLESIQATIQLMTKSSNVLLDATEPPGNEELEIEQARTQTQCEQAPSNIASTSQDILGTPATPNNNQQNASSNFSLLLRGSNLGRFSPSFPSHNAEAGLDGFAESLGPMQLDSLPLTRMPEFWGLSHQIGPQAYANALELSLPSSSSALVGLNCVESNSPFSDHIQLLKKLLKTKLKQPHRMDRAFCQTLYQSVSSVLAMFNSITRPDVMNWYAKTRFFHIVELTAWQIFPSPMTFSRLSERYKPTRSQLALQGQYPCVVDWIPFASIRDRVIQLHAANPCIDQIFCDAVSAYVVESTMSELIMGTSPIKVYVRVTDLIASMSPDQTREERLDIDSVQLPAPDLRTLFSSPKYAQLAFEYLRMDCGAQEYKIDPMFFGKYPELCDPSDDILATGVPLRPESQITLTSPRHLDPMTMTIYSSFINFSLDAVKAFSNHTTSKRNHNVLVSG</sequence>